<dbReference type="OrthoDB" id="69221at2759"/>
<dbReference type="InterPro" id="IPR044925">
    <property type="entry name" value="His-Me_finger_sf"/>
</dbReference>
<gene>
    <name evidence="12" type="ORF">scyTo_0019149</name>
</gene>
<keyword evidence="9" id="KW-0732">Signal</keyword>
<evidence type="ECO:0000256" key="3">
    <source>
        <dbReference type="ARBA" id="ARBA00022722"/>
    </source>
</evidence>
<dbReference type="STRING" id="75743.A0A401PTQ2"/>
<dbReference type="GO" id="GO:0016787">
    <property type="term" value="F:hydrolase activity"/>
    <property type="evidence" value="ECO:0007669"/>
    <property type="project" value="InterPro"/>
</dbReference>
<dbReference type="InterPro" id="IPR018524">
    <property type="entry name" value="DNA/RNA_endonuclease_AS"/>
</dbReference>
<comment type="cofactor">
    <cofactor evidence="1">
        <name>Mg(2+)</name>
        <dbReference type="ChEBI" id="CHEBI:18420"/>
    </cofactor>
</comment>
<comment type="similarity">
    <text evidence="2">Belongs to the DNA/RNA non-specific endonuclease family.</text>
</comment>
<feature type="signal peptide" evidence="9">
    <location>
        <begin position="1"/>
        <end position="22"/>
    </location>
</feature>
<feature type="domain" description="ENPP1-3/EXOG-like endonuclease/phosphodiesterase" evidence="10">
    <location>
        <begin position="59"/>
        <end position="250"/>
    </location>
</feature>
<feature type="chain" id="PRO_5019121098" description="DNA/RNA non-specific endonuclease domain-containing protein" evidence="9">
    <location>
        <begin position="23"/>
        <end position="392"/>
    </location>
</feature>
<evidence type="ECO:0000259" key="11">
    <source>
        <dbReference type="SMART" id="SM00892"/>
    </source>
</evidence>
<evidence type="ECO:0000313" key="13">
    <source>
        <dbReference type="Proteomes" id="UP000288216"/>
    </source>
</evidence>
<dbReference type="SMART" id="SM00892">
    <property type="entry name" value="Endonuclease_NS"/>
    <property type="match status" value="1"/>
</dbReference>
<dbReference type="Gene3D" id="3.40.570.10">
    <property type="entry name" value="Extracellular Endonuclease, subunit A"/>
    <property type="match status" value="1"/>
</dbReference>
<keyword evidence="13" id="KW-1185">Reference proteome</keyword>
<keyword evidence="5" id="KW-0378">Hydrolase</keyword>
<dbReference type="InterPro" id="IPR044929">
    <property type="entry name" value="DNA/RNA_non-sp_Endonuclease_sf"/>
</dbReference>
<keyword evidence="6" id="KW-0460">Magnesium</keyword>
<proteinExistence type="inferred from homology"/>
<comment type="caution">
    <text evidence="12">The sequence shown here is derived from an EMBL/GenBank/DDBJ whole genome shotgun (WGS) entry which is preliminary data.</text>
</comment>
<keyword evidence="3" id="KW-0540">Nuclease</keyword>
<evidence type="ECO:0000256" key="1">
    <source>
        <dbReference type="ARBA" id="ARBA00001946"/>
    </source>
</evidence>
<dbReference type="SUPFAM" id="SSF54060">
    <property type="entry name" value="His-Me finger endonucleases"/>
    <property type="match status" value="1"/>
</dbReference>
<evidence type="ECO:0000256" key="7">
    <source>
        <dbReference type="SAM" id="MobiDB-lite"/>
    </source>
</evidence>
<dbReference type="InterPro" id="IPR039015">
    <property type="entry name" value="ENDOD1"/>
</dbReference>
<evidence type="ECO:0000259" key="10">
    <source>
        <dbReference type="SMART" id="SM00477"/>
    </source>
</evidence>
<evidence type="ECO:0000256" key="8">
    <source>
        <dbReference type="SAM" id="Phobius"/>
    </source>
</evidence>
<dbReference type="AlphaFoldDB" id="A0A401PTQ2"/>
<dbReference type="GO" id="GO:0004519">
    <property type="term" value="F:endonuclease activity"/>
    <property type="evidence" value="ECO:0007669"/>
    <property type="project" value="UniProtKB-KW"/>
</dbReference>
<dbReference type="PANTHER" id="PTHR21472">
    <property type="entry name" value="ENDONUCLEASE DOMAIN-CONTAINING 1 PROTEIN ENDOD1"/>
    <property type="match status" value="1"/>
</dbReference>
<keyword evidence="4" id="KW-0479">Metal-binding</keyword>
<sequence length="392" mass="43771">MGRGRSFLLLLLTLLHPGTVPGEVVRDFQTCNWFFQNKVPPQGFPTRSRVKICQRYKNHYHYATLYRTDHRIPVYSAYRYPCSLGSSDSYRPSPWFQEPQIDNQNAGATMGSSSAHSSQKQAVDKDYHDSGYDRGHLYPFALNEWESATATCTLTNAVPEEHAANVNWYQEAESIVQRLARICRKSDRSMYLVTGAANPSGTKINNRVSVPGLVWTALCCTFPRDQNNDPCQDGIMKPEGQDVLRYNRDFSFAFMKAMKPEKGTVHLSVRQLERKLKVRKLFDNCRGASESDEMQILKEVEGLIQNKIINPVNTASSPLRPLGYEAAVGILQFVYSELLDPGQAMVQAVTSSLIEVARASGPVFLGFVTVIGVLAVNVLGVLLNHAGYPADP</sequence>
<feature type="transmembrane region" description="Helical" evidence="8">
    <location>
        <begin position="363"/>
        <end position="383"/>
    </location>
</feature>
<protein>
    <recommendedName>
        <fullName evidence="14">DNA/RNA non-specific endonuclease domain-containing protein</fullName>
    </recommendedName>
</protein>
<dbReference type="InterPro" id="IPR020821">
    <property type="entry name" value="ENPP1-3/EXOG-like_nuc-like"/>
</dbReference>
<evidence type="ECO:0000256" key="6">
    <source>
        <dbReference type="ARBA" id="ARBA00022842"/>
    </source>
</evidence>
<dbReference type="Pfam" id="PF01223">
    <property type="entry name" value="Endonuclease_NS"/>
    <property type="match status" value="1"/>
</dbReference>
<evidence type="ECO:0000313" key="12">
    <source>
        <dbReference type="EMBL" id="GCB76504.1"/>
    </source>
</evidence>
<name>A0A401PTQ2_SCYTO</name>
<dbReference type="Proteomes" id="UP000288216">
    <property type="component" value="Unassembled WGS sequence"/>
</dbReference>
<reference evidence="12 13" key="1">
    <citation type="journal article" date="2018" name="Nat. Ecol. Evol.">
        <title>Shark genomes provide insights into elasmobranch evolution and the origin of vertebrates.</title>
        <authorList>
            <person name="Hara Y"/>
            <person name="Yamaguchi K"/>
            <person name="Onimaru K"/>
            <person name="Kadota M"/>
            <person name="Koyanagi M"/>
            <person name="Keeley SD"/>
            <person name="Tatsumi K"/>
            <person name="Tanaka K"/>
            <person name="Motone F"/>
            <person name="Kageyama Y"/>
            <person name="Nozu R"/>
            <person name="Adachi N"/>
            <person name="Nishimura O"/>
            <person name="Nakagawa R"/>
            <person name="Tanegashima C"/>
            <person name="Kiyatake I"/>
            <person name="Matsumoto R"/>
            <person name="Murakumo K"/>
            <person name="Nishida K"/>
            <person name="Terakita A"/>
            <person name="Kuratani S"/>
            <person name="Sato K"/>
            <person name="Hyodo S Kuraku.S."/>
        </authorList>
    </citation>
    <scope>NUCLEOTIDE SEQUENCE [LARGE SCALE GENOMIC DNA]</scope>
</reference>
<evidence type="ECO:0000256" key="5">
    <source>
        <dbReference type="ARBA" id="ARBA00022759"/>
    </source>
</evidence>
<dbReference type="InterPro" id="IPR001604">
    <property type="entry name" value="Endo_G_ENPP1-like_dom"/>
</dbReference>
<dbReference type="GO" id="GO:0046872">
    <property type="term" value="F:metal ion binding"/>
    <property type="evidence" value="ECO:0007669"/>
    <property type="project" value="UniProtKB-KW"/>
</dbReference>
<keyword evidence="8" id="KW-0472">Membrane</keyword>
<evidence type="ECO:0000256" key="4">
    <source>
        <dbReference type="ARBA" id="ARBA00022723"/>
    </source>
</evidence>
<feature type="domain" description="DNA/RNA non-specific endonuclease/pyrophosphatase/phosphodiesterase" evidence="11">
    <location>
        <begin position="58"/>
        <end position="291"/>
    </location>
</feature>
<evidence type="ECO:0000256" key="2">
    <source>
        <dbReference type="ARBA" id="ARBA00010052"/>
    </source>
</evidence>
<evidence type="ECO:0000256" key="9">
    <source>
        <dbReference type="SAM" id="SignalP"/>
    </source>
</evidence>
<dbReference type="EMBL" id="BFAA01013973">
    <property type="protein sequence ID" value="GCB76504.1"/>
    <property type="molecule type" value="Genomic_DNA"/>
</dbReference>
<keyword evidence="8" id="KW-0812">Transmembrane</keyword>
<accession>A0A401PTQ2</accession>
<dbReference type="OMA" id="NHYHYAT"/>
<keyword evidence="5" id="KW-0255">Endonuclease</keyword>
<dbReference type="GO" id="GO:0003676">
    <property type="term" value="F:nucleic acid binding"/>
    <property type="evidence" value="ECO:0007669"/>
    <property type="project" value="InterPro"/>
</dbReference>
<evidence type="ECO:0008006" key="14">
    <source>
        <dbReference type="Google" id="ProtNLM"/>
    </source>
</evidence>
<dbReference type="PROSITE" id="PS01070">
    <property type="entry name" value="NUCLEASE_NON_SPEC"/>
    <property type="match status" value="1"/>
</dbReference>
<dbReference type="SMART" id="SM00477">
    <property type="entry name" value="NUC"/>
    <property type="match status" value="1"/>
</dbReference>
<organism evidence="12 13">
    <name type="scientific">Scyliorhinus torazame</name>
    <name type="common">Cloudy catshark</name>
    <name type="synonym">Catulus torazame</name>
    <dbReference type="NCBI Taxonomy" id="75743"/>
    <lineage>
        <taxon>Eukaryota</taxon>
        <taxon>Metazoa</taxon>
        <taxon>Chordata</taxon>
        <taxon>Craniata</taxon>
        <taxon>Vertebrata</taxon>
        <taxon>Chondrichthyes</taxon>
        <taxon>Elasmobranchii</taxon>
        <taxon>Galeomorphii</taxon>
        <taxon>Galeoidea</taxon>
        <taxon>Carcharhiniformes</taxon>
        <taxon>Scyliorhinidae</taxon>
        <taxon>Scyliorhinus</taxon>
    </lineage>
</organism>
<feature type="compositionally biased region" description="Polar residues" evidence="7">
    <location>
        <begin position="100"/>
        <end position="121"/>
    </location>
</feature>
<dbReference type="PANTHER" id="PTHR21472:SF8">
    <property type="entry name" value="ENDONUCLEASE DOMAIN-CONTAINING 1 PROTEIN"/>
    <property type="match status" value="1"/>
</dbReference>
<feature type="region of interest" description="Disordered" evidence="7">
    <location>
        <begin position="97"/>
        <end position="126"/>
    </location>
</feature>
<keyword evidence="8" id="KW-1133">Transmembrane helix</keyword>